<protein>
    <recommendedName>
        <fullName evidence="4">DUF2254 domain-containing protein</fullName>
    </recommendedName>
</protein>
<organism evidence="2 3">
    <name type="scientific">Pseudoalteromonas amylolytica</name>
    <dbReference type="NCBI Taxonomy" id="1859457"/>
    <lineage>
        <taxon>Bacteria</taxon>
        <taxon>Pseudomonadati</taxon>
        <taxon>Pseudomonadota</taxon>
        <taxon>Gammaproteobacteria</taxon>
        <taxon>Alteromonadales</taxon>
        <taxon>Pseudoalteromonadaceae</taxon>
        <taxon>Pseudoalteromonas</taxon>
    </lineage>
</organism>
<dbReference type="EMBL" id="MKJU01000025">
    <property type="protein sequence ID" value="OHU91620.1"/>
    <property type="molecule type" value="Genomic_DNA"/>
</dbReference>
<accession>A0A1S1MSP2</accession>
<feature type="transmembrane region" description="Helical" evidence="1">
    <location>
        <begin position="112"/>
        <end position="131"/>
    </location>
</feature>
<dbReference type="OrthoDB" id="2955631at2"/>
<gene>
    <name evidence="2" type="ORF">BET10_12510</name>
</gene>
<keyword evidence="1" id="KW-0472">Membrane</keyword>
<proteinExistence type="predicted"/>
<evidence type="ECO:0000313" key="3">
    <source>
        <dbReference type="Proteomes" id="UP000179786"/>
    </source>
</evidence>
<keyword evidence="1" id="KW-0812">Transmembrane</keyword>
<reference evidence="2 3" key="1">
    <citation type="submission" date="2016-09" db="EMBL/GenBank/DDBJ databases">
        <title>Pseudoalteromonas amylolytica sp. nov., isolated from the surface seawater.</title>
        <authorList>
            <person name="Wu Y.-H."/>
            <person name="Cheng H."/>
            <person name="Jin X.-B."/>
            <person name="Wang C.-S."/>
            <person name="Xu X.-W."/>
        </authorList>
    </citation>
    <scope>NUCLEOTIDE SEQUENCE [LARGE SCALE GENOMIC DNA]</scope>
    <source>
        <strain evidence="2 3">JW1</strain>
    </source>
</reference>
<dbReference type="Proteomes" id="UP000179786">
    <property type="component" value="Unassembled WGS sequence"/>
</dbReference>
<dbReference type="STRING" id="1859457.BET10_12510"/>
<evidence type="ECO:0008006" key="4">
    <source>
        <dbReference type="Google" id="ProtNLM"/>
    </source>
</evidence>
<dbReference type="RefSeq" id="WP_070985534.1">
    <property type="nucleotide sequence ID" value="NZ_MKJU01000025.1"/>
</dbReference>
<feature type="transmembrane region" description="Helical" evidence="1">
    <location>
        <begin position="66"/>
        <end position="92"/>
    </location>
</feature>
<dbReference type="AlphaFoldDB" id="A0A1S1MSP2"/>
<sequence>MIILKRLAYTYREVLNSIAFYPSLLSTAALLLAVASISIENLAIIKQVKEHLSFVLVEEPNNARTILSVLIGSIISLAVFSFSMVMIVLNTASSNLSPRMLPGIITKNSHQLVLGVYLGSIIYSTIVLINVDKIDIELYGSKVPSLGVFCALILGLMSLIFFVFFIHSISKEIQVDHVLNTLFKNTMEALEDLIEQQQECNNPSDEQLQGWHEIKSVVEGYYKGIKINKLKKILEKESLVIYVSVKQGYFTVKGYPFLRCNRSLKGNPDLEKQILDCFIFYIEEFISDHYSYGLKQISEIAVKAMSPGINDPGTAVKAIDMMSILLIKRMSLAEVDCILLDQDSEPLLFLHEVKFEELLHDNFSPIRHYAKSDALVMLNVLEALKNILFVARENDKMSQQIFSYLDGVIYDLNRNIHNPYDRSLLREMLLSIVHINNSHENDILHKF</sequence>
<comment type="caution">
    <text evidence="2">The sequence shown here is derived from an EMBL/GenBank/DDBJ whole genome shotgun (WGS) entry which is preliminary data.</text>
</comment>
<evidence type="ECO:0000313" key="2">
    <source>
        <dbReference type="EMBL" id="OHU91620.1"/>
    </source>
</evidence>
<dbReference type="Pfam" id="PF10011">
    <property type="entry name" value="DUF2254"/>
    <property type="match status" value="1"/>
</dbReference>
<evidence type="ECO:0000256" key="1">
    <source>
        <dbReference type="SAM" id="Phobius"/>
    </source>
</evidence>
<keyword evidence="1" id="KW-1133">Transmembrane helix</keyword>
<keyword evidence="3" id="KW-1185">Reference proteome</keyword>
<name>A0A1S1MSP2_9GAMM</name>
<feature type="transmembrane region" description="Helical" evidence="1">
    <location>
        <begin position="20"/>
        <end position="45"/>
    </location>
</feature>
<feature type="transmembrane region" description="Helical" evidence="1">
    <location>
        <begin position="143"/>
        <end position="166"/>
    </location>
</feature>
<dbReference type="InterPro" id="IPR018723">
    <property type="entry name" value="DUF2254_membrane"/>
</dbReference>